<evidence type="ECO:0000313" key="2">
    <source>
        <dbReference type="Proteomes" id="UP001164250"/>
    </source>
</evidence>
<reference evidence="2" key="1">
    <citation type="journal article" date="2023" name="G3 (Bethesda)">
        <title>Genome assembly and association tests identify interacting loci associated with vigor, precocity, and sex in interspecific pistachio rootstocks.</title>
        <authorList>
            <person name="Palmer W."/>
            <person name="Jacygrad E."/>
            <person name="Sagayaradj S."/>
            <person name="Cavanaugh K."/>
            <person name="Han R."/>
            <person name="Bertier L."/>
            <person name="Beede B."/>
            <person name="Kafkas S."/>
            <person name="Golino D."/>
            <person name="Preece J."/>
            <person name="Michelmore R."/>
        </authorList>
    </citation>
    <scope>NUCLEOTIDE SEQUENCE [LARGE SCALE GENOMIC DNA]</scope>
</reference>
<protein>
    <submittedName>
        <fullName evidence="1">Uncharacterized protein</fullName>
    </submittedName>
</protein>
<proteinExistence type="predicted"/>
<accession>A0ACC1ATB3</accession>
<comment type="caution">
    <text evidence="1">The sequence shown here is derived from an EMBL/GenBank/DDBJ whole genome shotgun (WGS) entry which is preliminary data.</text>
</comment>
<evidence type="ECO:0000313" key="1">
    <source>
        <dbReference type="EMBL" id="KAJ0089877.1"/>
    </source>
</evidence>
<keyword evidence="2" id="KW-1185">Reference proteome</keyword>
<organism evidence="1 2">
    <name type="scientific">Pistacia atlantica</name>
    <dbReference type="NCBI Taxonomy" id="434234"/>
    <lineage>
        <taxon>Eukaryota</taxon>
        <taxon>Viridiplantae</taxon>
        <taxon>Streptophyta</taxon>
        <taxon>Embryophyta</taxon>
        <taxon>Tracheophyta</taxon>
        <taxon>Spermatophyta</taxon>
        <taxon>Magnoliopsida</taxon>
        <taxon>eudicotyledons</taxon>
        <taxon>Gunneridae</taxon>
        <taxon>Pentapetalae</taxon>
        <taxon>rosids</taxon>
        <taxon>malvids</taxon>
        <taxon>Sapindales</taxon>
        <taxon>Anacardiaceae</taxon>
        <taxon>Pistacia</taxon>
    </lineage>
</organism>
<name>A0ACC1ATB3_9ROSI</name>
<gene>
    <name evidence="1" type="ORF">Patl1_14496</name>
</gene>
<sequence>MSLLLPSKSLAFTLHSSTSEFKLPYPTPRHPHSRSQTLPQMPILCAKRTGKQRYPSEKKKLKFKHKQVLTDVKNKFEGFWRLSKLGVLVNKDPGKDFLGISDGLLEQIAKVLEFPFEFLVQFCDKVRFFIVVCCCGRLLLCCRGRRFSVVRKSFDARKVLKEPKFVYTVDMDVSKLLDLEPRTWDFISRLEPKVGVVEHMPHERASGDLISIIHDSKKISEESCKYPTTRKPNVAVVGSGPSGLFASLASCRTWTYPWQGGAGTWSDGKLVTRIGRNSESVLAVSTYFSIFVILYLLYVMNTLVHFGAPEKILVDGKPHLGTDKLIPLLRNFRQHLQRLGVSCVFELKTYAHVTIKFGTRVDDLIIEDERVVGVKVSDAKDVSRLDFQKLSYDAVVLAVGHSARDMYQMLLSHNIDLLPKDFAVGLRVEHPQQLINSIQLLSCGFCYHAILIPDWLLRSAMDVGKYQLQITKLLSMLVVRTWTSMSGPMSRSCYSFCMCPGGQVVLTGTNPSELCINGMSFSRRSSRWANAALVVTVSAKDFEAYNFHGPLAGVEFQREFEQRAAMMGGGNFVVPVQRVMDFLENKLPGTSLPPSSYRLGVKASNLHELFPAHITDALKQSISMFDKELPGFISEAALLHGVETRTSSPVQIPRSNDTYESTSIKGLYPVGEGAGYAGGIVSAAVDGMYAGFAAAKNFDLFLGDIESVLGKAQGAGFVKY</sequence>
<dbReference type="EMBL" id="CM047904">
    <property type="protein sequence ID" value="KAJ0089877.1"/>
    <property type="molecule type" value="Genomic_DNA"/>
</dbReference>
<dbReference type="Proteomes" id="UP001164250">
    <property type="component" value="Chromosome 8"/>
</dbReference>